<evidence type="ECO:0000313" key="15">
    <source>
        <dbReference type="Proteomes" id="UP000095300"/>
    </source>
</evidence>
<keyword evidence="15" id="KW-1185">Reference proteome</keyword>
<keyword evidence="11" id="KW-0539">Nucleus</keyword>
<sequence length="468" mass="50250">MNQTCKVCGEPAAGFHFGAFTCEGCKSFFGRSYNNLSSISECKNNGKCIIDKKNRTTCKACRLRKCYTVGMSKGGSRYGRRSNWFKIHCLLQEQQQQAVEAATKAAAKGSVPPNSSAAGSPFGDMAAAAAAAAAQQQFSQRTSHLTAGAPHMGYPSYLPDMSAGPFMSAAALPFFSMMNSIPAMGATASPSSAFQMPPHILFPGYHPAAAAAAADAAYRSEMYKHRQSVDSAASGESLSRFSPTNHSVHSLTHEEPLAQQHPHSARQSPELCVSGDDDEHEGNYMQTHHTSASSHHSISPVSTHHQHQIHSPIAVRASPTGPAPLQHTTPPPPPPQSNSPALTTHHTSSPEPSFAAKMESLSPVSVCSITHETAPANHLEEPMNQDGPMDLSMKTSRSSVNSDSDMLSEASEEERQHSMRRKFFHLSNEAENSENSSDSEASKRQKLAAESSYHFAPHSHAQRGIVCV</sequence>
<comment type="subcellular location">
    <subcellularLocation>
        <location evidence="1">Nucleus</location>
    </subcellularLocation>
</comment>
<evidence type="ECO:0000256" key="9">
    <source>
        <dbReference type="ARBA" id="ARBA00023163"/>
    </source>
</evidence>
<evidence type="ECO:0000256" key="7">
    <source>
        <dbReference type="ARBA" id="ARBA00023015"/>
    </source>
</evidence>
<gene>
    <name evidence="14" type="primary">106092921</name>
</gene>
<evidence type="ECO:0000256" key="6">
    <source>
        <dbReference type="ARBA" id="ARBA00022833"/>
    </source>
</evidence>
<organism evidence="14 15">
    <name type="scientific">Stomoxys calcitrans</name>
    <name type="common">Stable fly</name>
    <name type="synonym">Conops calcitrans</name>
    <dbReference type="NCBI Taxonomy" id="35570"/>
    <lineage>
        <taxon>Eukaryota</taxon>
        <taxon>Metazoa</taxon>
        <taxon>Ecdysozoa</taxon>
        <taxon>Arthropoda</taxon>
        <taxon>Hexapoda</taxon>
        <taxon>Insecta</taxon>
        <taxon>Pterygota</taxon>
        <taxon>Neoptera</taxon>
        <taxon>Endopterygota</taxon>
        <taxon>Diptera</taxon>
        <taxon>Brachycera</taxon>
        <taxon>Muscomorpha</taxon>
        <taxon>Muscoidea</taxon>
        <taxon>Muscidae</taxon>
        <taxon>Stomoxys</taxon>
    </lineage>
</organism>
<evidence type="ECO:0000256" key="3">
    <source>
        <dbReference type="ARBA" id="ARBA00022473"/>
    </source>
</evidence>
<dbReference type="PRINTS" id="PR00047">
    <property type="entry name" value="STROIDFINGER"/>
</dbReference>
<evidence type="ECO:0000313" key="14">
    <source>
        <dbReference type="EnsemblMetazoa" id="SCAU004027-PA"/>
    </source>
</evidence>
<keyword evidence="5" id="KW-0863">Zinc-finger</keyword>
<dbReference type="VEuPathDB" id="VectorBase:SCAU004027"/>
<dbReference type="SUPFAM" id="SSF57716">
    <property type="entry name" value="Glucocorticoid receptor-like (DNA-binding domain)"/>
    <property type="match status" value="1"/>
</dbReference>
<proteinExistence type="inferred from homology"/>
<dbReference type="EnsemblMetazoa" id="SCAU004027-RA">
    <property type="protein sequence ID" value="SCAU004027-PA"/>
    <property type="gene ID" value="SCAU004027"/>
</dbReference>
<feature type="compositionally biased region" description="Polar residues" evidence="12">
    <location>
        <begin position="229"/>
        <end position="250"/>
    </location>
</feature>
<protein>
    <recommendedName>
        <fullName evidence="13">Nuclear receptor domain-containing protein</fullName>
    </recommendedName>
</protein>
<dbReference type="Pfam" id="PF00105">
    <property type="entry name" value="zf-C4"/>
    <property type="match status" value="1"/>
</dbReference>
<dbReference type="Proteomes" id="UP000095300">
    <property type="component" value="Unassembled WGS sequence"/>
</dbReference>
<dbReference type="InterPro" id="IPR001628">
    <property type="entry name" value="Znf_hrmn_rcpt"/>
</dbReference>
<feature type="compositionally biased region" description="Polar residues" evidence="12">
    <location>
        <begin position="393"/>
        <end position="405"/>
    </location>
</feature>
<feature type="domain" description="Nuclear receptor" evidence="13">
    <location>
        <begin position="2"/>
        <end position="78"/>
    </location>
</feature>
<dbReference type="Gene3D" id="3.30.50.10">
    <property type="entry name" value="Erythroid Transcription Factor GATA-1, subunit A"/>
    <property type="match status" value="1"/>
</dbReference>
<name>A0A1I8P1Q8_STOCA</name>
<evidence type="ECO:0000256" key="2">
    <source>
        <dbReference type="ARBA" id="ARBA00006647"/>
    </source>
</evidence>
<dbReference type="GO" id="GO:0043565">
    <property type="term" value="F:sequence-specific DNA binding"/>
    <property type="evidence" value="ECO:0007669"/>
    <property type="project" value="InterPro"/>
</dbReference>
<dbReference type="InterPro" id="IPR013088">
    <property type="entry name" value="Znf_NHR/GATA"/>
</dbReference>
<evidence type="ECO:0000256" key="5">
    <source>
        <dbReference type="ARBA" id="ARBA00022771"/>
    </source>
</evidence>
<evidence type="ECO:0000256" key="12">
    <source>
        <dbReference type="SAM" id="MobiDB-lite"/>
    </source>
</evidence>
<reference evidence="14" key="1">
    <citation type="submission" date="2020-05" db="UniProtKB">
        <authorList>
            <consortium name="EnsemblMetazoa"/>
        </authorList>
    </citation>
    <scope>IDENTIFICATION</scope>
    <source>
        <strain evidence="14">USDA</strain>
    </source>
</reference>
<dbReference type="GO" id="GO:0003700">
    <property type="term" value="F:DNA-binding transcription factor activity"/>
    <property type="evidence" value="ECO:0007669"/>
    <property type="project" value="InterPro"/>
</dbReference>
<dbReference type="SMART" id="SM00399">
    <property type="entry name" value="ZnF_C4"/>
    <property type="match status" value="1"/>
</dbReference>
<feature type="compositionally biased region" description="Low complexity" evidence="12">
    <location>
        <begin position="287"/>
        <end position="303"/>
    </location>
</feature>
<comment type="similarity">
    <text evidence="2">Belongs to the nuclear hormone receptor family. NR0 subfamily.</text>
</comment>
<keyword evidence="8" id="KW-0238">DNA-binding</keyword>
<dbReference type="GO" id="GO:0008270">
    <property type="term" value="F:zinc ion binding"/>
    <property type="evidence" value="ECO:0007669"/>
    <property type="project" value="UniProtKB-KW"/>
</dbReference>
<evidence type="ECO:0000256" key="11">
    <source>
        <dbReference type="ARBA" id="ARBA00023242"/>
    </source>
</evidence>
<dbReference type="STRING" id="35570.A0A1I8P1Q8"/>
<evidence type="ECO:0000256" key="10">
    <source>
        <dbReference type="ARBA" id="ARBA00023170"/>
    </source>
</evidence>
<keyword evidence="6" id="KW-0862">Zinc</keyword>
<keyword evidence="10" id="KW-0675">Receptor</keyword>
<dbReference type="PROSITE" id="PS00031">
    <property type="entry name" value="NUCLEAR_REC_DBD_1"/>
    <property type="match status" value="1"/>
</dbReference>
<evidence type="ECO:0000256" key="8">
    <source>
        <dbReference type="ARBA" id="ARBA00023125"/>
    </source>
</evidence>
<evidence type="ECO:0000256" key="4">
    <source>
        <dbReference type="ARBA" id="ARBA00022723"/>
    </source>
</evidence>
<keyword evidence="4" id="KW-0479">Metal-binding</keyword>
<dbReference type="PROSITE" id="PS51030">
    <property type="entry name" value="NUCLEAR_REC_DBD_2"/>
    <property type="match status" value="1"/>
</dbReference>
<keyword evidence="7" id="KW-0805">Transcription regulation</keyword>
<dbReference type="AlphaFoldDB" id="A0A1I8P1Q8"/>
<dbReference type="KEGG" id="scac:106092921"/>
<keyword evidence="3" id="KW-0217">Developmental protein</keyword>
<accession>A0A1I8P1Q8</accession>
<evidence type="ECO:0000259" key="13">
    <source>
        <dbReference type="PROSITE" id="PS51030"/>
    </source>
</evidence>
<feature type="compositionally biased region" description="Low complexity" evidence="12">
    <location>
        <begin position="427"/>
        <end position="439"/>
    </location>
</feature>
<dbReference type="FunFam" id="3.30.50.10:FF:000034">
    <property type="entry name" value="CLUMA_CG002674, isoform A"/>
    <property type="match status" value="1"/>
</dbReference>
<dbReference type="PANTHER" id="PTHR48092">
    <property type="entry name" value="KNIRPS-RELATED PROTEIN-RELATED"/>
    <property type="match status" value="1"/>
</dbReference>
<feature type="region of interest" description="Disordered" evidence="12">
    <location>
        <begin position="374"/>
        <end position="458"/>
    </location>
</feature>
<feature type="region of interest" description="Disordered" evidence="12">
    <location>
        <begin position="229"/>
        <end position="354"/>
    </location>
</feature>
<dbReference type="GO" id="GO:0005634">
    <property type="term" value="C:nucleus"/>
    <property type="evidence" value="ECO:0007669"/>
    <property type="project" value="UniProtKB-SubCell"/>
</dbReference>
<dbReference type="OrthoDB" id="5850793at2759"/>
<dbReference type="InterPro" id="IPR050200">
    <property type="entry name" value="Nuclear_hormone_rcpt_NR3"/>
</dbReference>
<keyword evidence="9" id="KW-0804">Transcription</keyword>
<evidence type="ECO:0000256" key="1">
    <source>
        <dbReference type="ARBA" id="ARBA00004123"/>
    </source>
</evidence>